<dbReference type="Gene3D" id="3.10.20.90">
    <property type="entry name" value="Phosphatidylinositol 3-kinase Catalytic Subunit, Chain A, domain 1"/>
    <property type="match status" value="1"/>
</dbReference>
<dbReference type="InterPro" id="IPR013083">
    <property type="entry name" value="Znf_RING/FYVE/PHD"/>
</dbReference>
<keyword evidence="3" id="KW-0862">Zinc</keyword>
<evidence type="ECO:0000256" key="4">
    <source>
        <dbReference type="PROSITE-ProRule" id="PRU00175"/>
    </source>
</evidence>
<dbReference type="PANTHER" id="PTHR10825">
    <property type="entry name" value="RING FINGER DOMAIN-CONTAINING, POLYCOMB GROUP COMPONENT"/>
    <property type="match status" value="1"/>
</dbReference>
<dbReference type="GO" id="GO:0008270">
    <property type="term" value="F:zinc ion binding"/>
    <property type="evidence" value="ECO:0007669"/>
    <property type="project" value="UniProtKB-KW"/>
</dbReference>
<evidence type="ECO:0000256" key="1">
    <source>
        <dbReference type="ARBA" id="ARBA00022723"/>
    </source>
</evidence>
<reference evidence="7 8" key="1">
    <citation type="submission" date="2021-06" db="EMBL/GenBank/DDBJ databases">
        <title>Caerostris extrusa draft genome.</title>
        <authorList>
            <person name="Kono N."/>
            <person name="Arakawa K."/>
        </authorList>
    </citation>
    <scope>NUCLEOTIDE SEQUENCE [LARGE SCALE GENOMIC DNA]</scope>
</reference>
<evidence type="ECO:0000256" key="2">
    <source>
        <dbReference type="ARBA" id="ARBA00022771"/>
    </source>
</evidence>
<gene>
    <name evidence="7" type="primary">BMI1</name>
    <name evidence="7" type="ORF">CEXT_124341</name>
</gene>
<organism evidence="7 8">
    <name type="scientific">Caerostris extrusa</name>
    <name type="common">Bark spider</name>
    <name type="synonym">Caerostris bankana</name>
    <dbReference type="NCBI Taxonomy" id="172846"/>
    <lineage>
        <taxon>Eukaryota</taxon>
        <taxon>Metazoa</taxon>
        <taxon>Ecdysozoa</taxon>
        <taxon>Arthropoda</taxon>
        <taxon>Chelicerata</taxon>
        <taxon>Arachnida</taxon>
        <taxon>Araneae</taxon>
        <taxon>Araneomorphae</taxon>
        <taxon>Entelegynae</taxon>
        <taxon>Araneoidea</taxon>
        <taxon>Araneidae</taxon>
        <taxon>Caerostris</taxon>
    </lineage>
</organism>
<comment type="caution">
    <text evidence="7">The sequence shown here is derived from an EMBL/GenBank/DDBJ whole genome shotgun (WGS) entry which is preliminary data.</text>
</comment>
<dbReference type="GO" id="GO:0000122">
    <property type="term" value="P:negative regulation of transcription by RNA polymerase II"/>
    <property type="evidence" value="ECO:0007669"/>
    <property type="project" value="TreeGrafter"/>
</dbReference>
<feature type="domain" description="RING-type" evidence="6">
    <location>
        <begin position="18"/>
        <end position="57"/>
    </location>
</feature>
<evidence type="ECO:0000313" key="8">
    <source>
        <dbReference type="Proteomes" id="UP001054945"/>
    </source>
</evidence>
<feature type="compositionally biased region" description="Low complexity" evidence="5">
    <location>
        <begin position="275"/>
        <end position="290"/>
    </location>
</feature>
<dbReference type="SUPFAM" id="SSF57850">
    <property type="entry name" value="RING/U-box"/>
    <property type="match status" value="1"/>
</dbReference>
<dbReference type="AlphaFoldDB" id="A0AAV4SI11"/>
<name>A0AAV4SI11_CAEEX</name>
<sequence>MQTSGNIQLKDLNKLLTCVLCKGYYIDATTIIECLHSFCRTCIVRYLQSNKFCPTCEVQVHKTRPLVNIRKYNFLSDYNSQKQNEGEMYSINDLDQTLQDIVYKVVPNLFKNEMKRRRDFYRQNDPIVERSIPSSSEKRGDVWGCDRLIFTPEDMISVSLEYFPLKMHASDSSSNLFSIESLHGNTNNGKKDKSRVRSDRRYFRCPGASKVHHLKAVAGKVWAFKFKEKTFFKIGEVTNVDITKEGAKTASENTVTSESLVASVMPTTSRCSIFPDASPAPVAAAPSSRHPSPPPSPQTAQEPNYFQVATQNVANMPREQHAGVPAMKLKSALKNLHLTSIVQMHLCMEMV</sequence>
<feature type="region of interest" description="Disordered" evidence="5">
    <location>
        <begin position="275"/>
        <end position="302"/>
    </location>
</feature>
<evidence type="ECO:0000256" key="3">
    <source>
        <dbReference type="ARBA" id="ARBA00022833"/>
    </source>
</evidence>
<keyword evidence="8" id="KW-1185">Reference proteome</keyword>
<dbReference type="Proteomes" id="UP001054945">
    <property type="component" value="Unassembled WGS sequence"/>
</dbReference>
<dbReference type="FunFam" id="3.30.40.10:FF:000033">
    <property type="entry name" value="Polycomb group RING finger protein 3"/>
    <property type="match status" value="1"/>
</dbReference>
<accession>A0AAV4SI11</accession>
<dbReference type="InterPro" id="IPR017907">
    <property type="entry name" value="Znf_RING_CS"/>
</dbReference>
<dbReference type="PROSITE" id="PS00518">
    <property type="entry name" value="ZF_RING_1"/>
    <property type="match status" value="1"/>
</dbReference>
<dbReference type="Gene3D" id="3.30.40.10">
    <property type="entry name" value="Zinc/RING finger domain, C3HC4 (zinc finger)"/>
    <property type="match status" value="1"/>
</dbReference>
<dbReference type="PROSITE" id="PS50089">
    <property type="entry name" value="ZF_RING_2"/>
    <property type="match status" value="1"/>
</dbReference>
<dbReference type="Pfam" id="PF13923">
    <property type="entry name" value="zf-C3HC4_2"/>
    <property type="match status" value="1"/>
</dbReference>
<dbReference type="GO" id="GO:1990841">
    <property type="term" value="F:promoter-specific chromatin binding"/>
    <property type="evidence" value="ECO:0007669"/>
    <property type="project" value="TreeGrafter"/>
</dbReference>
<dbReference type="PANTHER" id="PTHR10825:SF72">
    <property type="entry name" value="UBIQUITIN-LIKE DOMAIN-CONTAINING PROTEIN"/>
    <property type="match status" value="1"/>
</dbReference>
<protein>
    <submittedName>
        <fullName evidence="7">Polycomb complex protein BMI-1</fullName>
    </submittedName>
</protein>
<dbReference type="GO" id="GO:0035102">
    <property type="term" value="C:PRC1 complex"/>
    <property type="evidence" value="ECO:0007669"/>
    <property type="project" value="TreeGrafter"/>
</dbReference>
<evidence type="ECO:0000313" key="7">
    <source>
        <dbReference type="EMBL" id="GIY34073.1"/>
    </source>
</evidence>
<evidence type="ECO:0000256" key="5">
    <source>
        <dbReference type="SAM" id="MobiDB-lite"/>
    </source>
</evidence>
<dbReference type="SMART" id="SM00184">
    <property type="entry name" value="RING"/>
    <property type="match status" value="1"/>
</dbReference>
<proteinExistence type="predicted"/>
<dbReference type="InterPro" id="IPR001841">
    <property type="entry name" value="Znf_RING"/>
</dbReference>
<keyword evidence="2 4" id="KW-0863">Zinc-finger</keyword>
<evidence type="ECO:0000259" key="6">
    <source>
        <dbReference type="PROSITE" id="PS50089"/>
    </source>
</evidence>
<dbReference type="EMBL" id="BPLR01009720">
    <property type="protein sequence ID" value="GIY34073.1"/>
    <property type="molecule type" value="Genomic_DNA"/>
</dbReference>
<keyword evidence="1" id="KW-0479">Metal-binding</keyword>